<dbReference type="Pfam" id="PF00550">
    <property type="entry name" value="PP-binding"/>
    <property type="match status" value="1"/>
</dbReference>
<dbReference type="PANTHER" id="PTHR45527:SF1">
    <property type="entry name" value="FATTY ACID SYNTHASE"/>
    <property type="match status" value="1"/>
</dbReference>
<dbReference type="GO" id="GO:0031177">
    <property type="term" value="F:phosphopantetheine binding"/>
    <property type="evidence" value="ECO:0007669"/>
    <property type="project" value="InterPro"/>
</dbReference>
<keyword evidence="4" id="KW-0597">Phosphoprotein</keyword>
<reference evidence="6 7" key="1">
    <citation type="submission" date="2014-04" db="EMBL/GenBank/DDBJ databases">
        <title>Draft genome sequence of Photobacterium halotolerans S2753: a solonamide, ngercheumicin and holomycin producer.</title>
        <authorList>
            <person name="Machado H.R."/>
            <person name="Gram L."/>
        </authorList>
    </citation>
    <scope>NUCLEOTIDE SEQUENCE [LARGE SCALE GENOMIC DNA]</scope>
    <source>
        <strain evidence="6 7">S2753</strain>
    </source>
</reference>
<dbReference type="Pfam" id="PF00975">
    <property type="entry name" value="Thioesterase"/>
    <property type="match status" value="1"/>
</dbReference>
<protein>
    <recommendedName>
        <fullName evidence="5">Carrier domain-containing protein</fullName>
    </recommendedName>
</protein>
<dbReference type="FunFam" id="1.10.1200.10:FF:000005">
    <property type="entry name" value="Nonribosomal peptide synthetase 1"/>
    <property type="match status" value="1"/>
</dbReference>
<dbReference type="GO" id="GO:0005737">
    <property type="term" value="C:cytoplasm"/>
    <property type="evidence" value="ECO:0007669"/>
    <property type="project" value="TreeGrafter"/>
</dbReference>
<feature type="domain" description="Carrier" evidence="5">
    <location>
        <begin position="117"/>
        <end position="192"/>
    </location>
</feature>
<evidence type="ECO:0000256" key="4">
    <source>
        <dbReference type="ARBA" id="ARBA00022553"/>
    </source>
</evidence>
<comment type="similarity">
    <text evidence="2">Belongs to the ATP-dependent AMP-binding enzyme family.</text>
</comment>
<dbReference type="AlphaFoldDB" id="A0A066RK61"/>
<dbReference type="STRING" id="1654360.EA58_16400"/>
<dbReference type="SUPFAM" id="SSF56801">
    <property type="entry name" value="Acetyl-CoA synthetase-like"/>
    <property type="match status" value="1"/>
</dbReference>
<dbReference type="InterPro" id="IPR001031">
    <property type="entry name" value="Thioesterase"/>
</dbReference>
<comment type="caution">
    <text evidence="6">The sequence shown here is derived from an EMBL/GenBank/DDBJ whole genome shotgun (WGS) entry which is preliminary data.</text>
</comment>
<dbReference type="InterPro" id="IPR029058">
    <property type="entry name" value="AB_hydrolase_fold"/>
</dbReference>
<evidence type="ECO:0000256" key="3">
    <source>
        <dbReference type="ARBA" id="ARBA00022450"/>
    </source>
</evidence>
<evidence type="ECO:0000259" key="5">
    <source>
        <dbReference type="PROSITE" id="PS50075"/>
    </source>
</evidence>
<sequence>DGNLEYLGRNDQQVKIRGYRIELGEIASVLSAEPSVQQAVVVDLDREGSKVLAAYVVPGDGDVDTESLRQSLSAQLPEYMVPGSITLIDQVPLTINGKLDRRALPAPVWVSEDSYRAPRNALETRLCQVWQQVLGVEQVGIDDNFFRLGGDSIQAIKLTAAMRTQLDVDVPLATLFGQPSIAMLSDHQAFDSHDALITMLTPDSQAESCLFMIHPGTASSEVYTALAQSLSEDFHCFGVNNYNLVMPSAVDSLPALADIYLSQMTKYGLLDKPVRILGWSLGGLLAMEIAHQLEQYGVQDIKLYLLDTVIQTPALQALLPSISEKIELMAEKYRHSGLEPEYVNKILQAVPAESRINQMSVSGQLQHTQVTLFKAMLFDPDLQSDNGLEFQQLILNTPDNNVAQYTKQSLTIINMHSCHHSNMLEDIESLKSVIVQSSETRE</sequence>
<dbReference type="GO" id="GO:0043041">
    <property type="term" value="P:amino acid activation for nonribosomal peptide biosynthetic process"/>
    <property type="evidence" value="ECO:0007669"/>
    <property type="project" value="TreeGrafter"/>
</dbReference>
<dbReference type="FunFam" id="3.30.300.30:FF:000010">
    <property type="entry name" value="Enterobactin synthetase component F"/>
    <property type="match status" value="1"/>
</dbReference>
<dbReference type="SUPFAM" id="SSF47336">
    <property type="entry name" value="ACP-like"/>
    <property type="match status" value="1"/>
</dbReference>
<dbReference type="InterPro" id="IPR006162">
    <property type="entry name" value="Ppantetheine_attach_site"/>
</dbReference>
<evidence type="ECO:0000313" key="7">
    <source>
        <dbReference type="Proteomes" id="UP000027192"/>
    </source>
</evidence>
<evidence type="ECO:0000256" key="1">
    <source>
        <dbReference type="ARBA" id="ARBA00001957"/>
    </source>
</evidence>
<accession>A0A066RK61</accession>
<dbReference type="RefSeq" id="WP_036754796.1">
    <property type="nucleotide sequence ID" value="NZ_JMIB01000030.1"/>
</dbReference>
<gene>
    <name evidence="6" type="ORF">EA58_16400</name>
</gene>
<feature type="non-terminal residue" evidence="6">
    <location>
        <position position="1"/>
    </location>
</feature>
<dbReference type="Gene3D" id="3.30.300.30">
    <property type="match status" value="1"/>
</dbReference>
<dbReference type="Pfam" id="PF13193">
    <property type="entry name" value="AMP-binding_C"/>
    <property type="match status" value="1"/>
</dbReference>
<dbReference type="InterPro" id="IPR036736">
    <property type="entry name" value="ACP-like_sf"/>
</dbReference>
<dbReference type="InterPro" id="IPR025110">
    <property type="entry name" value="AMP-bd_C"/>
</dbReference>
<organism evidence="6 7">
    <name type="scientific">Photobacterium galatheae</name>
    <dbReference type="NCBI Taxonomy" id="1654360"/>
    <lineage>
        <taxon>Bacteria</taxon>
        <taxon>Pseudomonadati</taxon>
        <taxon>Pseudomonadota</taxon>
        <taxon>Gammaproteobacteria</taxon>
        <taxon>Vibrionales</taxon>
        <taxon>Vibrionaceae</taxon>
        <taxon>Photobacterium</taxon>
    </lineage>
</organism>
<dbReference type="Proteomes" id="UP000027192">
    <property type="component" value="Unassembled WGS sequence"/>
</dbReference>
<evidence type="ECO:0000256" key="2">
    <source>
        <dbReference type="ARBA" id="ARBA00006432"/>
    </source>
</evidence>
<dbReference type="EMBL" id="JMIB01000030">
    <property type="protein sequence ID" value="KDM90689.1"/>
    <property type="molecule type" value="Genomic_DNA"/>
</dbReference>
<comment type="cofactor">
    <cofactor evidence="1">
        <name>pantetheine 4'-phosphate</name>
        <dbReference type="ChEBI" id="CHEBI:47942"/>
    </cofactor>
</comment>
<dbReference type="Gene3D" id="3.40.50.1820">
    <property type="entry name" value="alpha/beta hydrolase"/>
    <property type="match status" value="1"/>
</dbReference>
<dbReference type="InterPro" id="IPR009081">
    <property type="entry name" value="PP-bd_ACP"/>
</dbReference>
<dbReference type="GO" id="GO:0044550">
    <property type="term" value="P:secondary metabolite biosynthetic process"/>
    <property type="evidence" value="ECO:0007669"/>
    <property type="project" value="TreeGrafter"/>
</dbReference>
<dbReference type="SUPFAM" id="SSF53474">
    <property type="entry name" value="alpha/beta-Hydrolases"/>
    <property type="match status" value="1"/>
</dbReference>
<dbReference type="InterPro" id="IPR045851">
    <property type="entry name" value="AMP-bd_C_sf"/>
</dbReference>
<proteinExistence type="inferred from homology"/>
<keyword evidence="7" id="KW-1185">Reference proteome</keyword>
<dbReference type="PANTHER" id="PTHR45527">
    <property type="entry name" value="NONRIBOSOMAL PEPTIDE SYNTHETASE"/>
    <property type="match status" value="1"/>
</dbReference>
<dbReference type="InterPro" id="IPR020806">
    <property type="entry name" value="PKS_PP-bd"/>
</dbReference>
<dbReference type="PROSITE" id="PS00012">
    <property type="entry name" value="PHOSPHOPANTETHEINE"/>
    <property type="match status" value="1"/>
</dbReference>
<dbReference type="PROSITE" id="PS50075">
    <property type="entry name" value="CARRIER"/>
    <property type="match status" value="1"/>
</dbReference>
<keyword evidence="3" id="KW-0596">Phosphopantetheine</keyword>
<evidence type="ECO:0000313" key="6">
    <source>
        <dbReference type="EMBL" id="KDM90689.1"/>
    </source>
</evidence>
<name>A0A066RK61_9GAMM</name>
<dbReference type="SMART" id="SM00823">
    <property type="entry name" value="PKS_PP"/>
    <property type="match status" value="1"/>
</dbReference>